<evidence type="ECO:0000313" key="1">
    <source>
        <dbReference type="EMBL" id="AXY97744.1"/>
    </source>
</evidence>
<dbReference type="AlphaFoldDB" id="A0A385JI90"/>
<organism evidence="1">
    <name type="scientific">Populus tomentosa</name>
    <name type="common">Chinese white poplar</name>
    <dbReference type="NCBI Taxonomy" id="118781"/>
    <lineage>
        <taxon>Eukaryota</taxon>
        <taxon>Viridiplantae</taxon>
        <taxon>Streptophyta</taxon>
        <taxon>Embryophyta</taxon>
        <taxon>Tracheophyta</taxon>
        <taxon>Spermatophyta</taxon>
        <taxon>Magnoliopsida</taxon>
        <taxon>eudicotyledons</taxon>
        <taxon>Gunneridae</taxon>
        <taxon>Pentapetalae</taxon>
        <taxon>rosids</taxon>
        <taxon>fabids</taxon>
        <taxon>Malpighiales</taxon>
        <taxon>Salicaceae</taxon>
        <taxon>Saliceae</taxon>
        <taxon>Populus</taxon>
    </lineage>
</organism>
<gene>
    <name evidence="1" type="primary">NFXL2</name>
    <name evidence="1" type="ORF">Potri.008G068600</name>
</gene>
<proteinExistence type="evidence at transcript level"/>
<protein>
    <submittedName>
        <fullName evidence="1">NF-X LIKE 2</fullName>
    </submittedName>
</protein>
<accession>A0A385JI90</accession>
<dbReference type="EMBL" id="MF463487">
    <property type="protein sequence ID" value="AXY97744.1"/>
    <property type="molecule type" value="mRNA"/>
</dbReference>
<sequence length="169" mass="19482">MPSLEKGDAMSRGFKQYTAKQALIPKIYLKTILDLNFFLGIMLARVKHRSWIRNCICVNPKIWRKRFQLLKIMYLSTKIGVNDCKSKEDLTNADLSLFGASKKKSFLASAKLLEESAIWLSHVFPTRSWIGLKFCSGQNLPLKQDCRDQNVSDLLCFFTFFSLSFLLSR</sequence>
<name>A0A385JI90_POPTO</name>
<reference evidence="1" key="1">
    <citation type="journal article" date="2018" name="New Phytol.">
        <title>Genetic variants in microRNA biogenesis genes as novel indicators for secondary growth in Populus.</title>
        <authorList>
            <person name="Chen B."/>
            <person name="Chen J."/>
            <person name="Du Q."/>
            <person name="Zhou D."/>
            <person name="Wang L."/>
            <person name="Xie J."/>
            <person name="Li Y."/>
            <person name="Zhang D."/>
        </authorList>
    </citation>
    <scope>NUCLEOTIDE SEQUENCE</scope>
</reference>